<dbReference type="Proteomes" id="UP000183610">
    <property type="component" value="Unassembled WGS sequence"/>
</dbReference>
<evidence type="ECO:0000313" key="2">
    <source>
        <dbReference type="Proteomes" id="UP000183610"/>
    </source>
</evidence>
<dbReference type="RefSeq" id="WP_052011190.1">
    <property type="nucleotide sequence ID" value="NZ_FNMX01000001.1"/>
</dbReference>
<evidence type="ECO:0008006" key="3">
    <source>
        <dbReference type="Google" id="ProtNLM"/>
    </source>
</evidence>
<gene>
    <name evidence="1" type="ORF">SAMN05421782_101266</name>
</gene>
<sequence>MGYTIDIKLDELLNDFENPRHDIAINESDAVKKLIEKVGGENMLRLAEDIYTNGLIPSNEIVVIYNEIFGKYVVYEGNRRVAIMKILKNPEQFSFLKKTFLTTIEKIRVNNNPVINFDKIKCYVTNVDEALFIMERQHSGEDRGRGLKAWTPREKDIFKNRRNNSKTIPAMIDEKVREYYNNKDITKDMKYTNLGRIFNNRGVKKIIGISDEASLDKKAIDLILSLVSQVNERAKQKNTSVSRMLNRARDTEDLIATLIEESKSDNDPNQTEEETVSILKVKTYTINEGTELPLTNLINEGLPLDEIKIYSDPKLGIRDQSMVLGDNRKGEYTLSFSWKTITEDLHLKIEESPPHSFEINSSIVRVENGNSINLHDFIEYSGNSSDLRFRSNNLVIAENGNVSATNAIGKYSVRIYLPETSYSRTVELQIYEKNNPLTSTDLRLQIDNDWLLALDDGLAKEYDTKITSLLKELIDLNMLGTENMFKFNTARHLLVLSLLEVCFQRYRYRTSGNLEGISEGGLHGKIMQVINKMTQDKAIDIGEKNQIKVLMNDNGYITTMNSIKHSYVLGDLYILKTVFSTLRCYISYCIKI</sequence>
<accession>A0AAX2DL51</accession>
<reference evidence="1 2" key="1">
    <citation type="submission" date="2016-10" db="EMBL/GenBank/DDBJ databases">
        <authorList>
            <person name="Varghese N."/>
            <person name="Submissions S."/>
        </authorList>
    </citation>
    <scope>NUCLEOTIDE SEQUENCE [LARGE SCALE GENOMIC DNA]</scope>
    <source>
        <strain evidence="1 2">ATCC 49954</strain>
    </source>
</reference>
<evidence type="ECO:0000313" key="1">
    <source>
        <dbReference type="EMBL" id="SDW06313.1"/>
    </source>
</evidence>
<organism evidence="1 2">
    <name type="scientific">Listeria ivanovii</name>
    <dbReference type="NCBI Taxonomy" id="1638"/>
    <lineage>
        <taxon>Bacteria</taxon>
        <taxon>Bacillati</taxon>
        <taxon>Bacillota</taxon>
        <taxon>Bacilli</taxon>
        <taxon>Bacillales</taxon>
        <taxon>Listeriaceae</taxon>
        <taxon>Listeria</taxon>
    </lineage>
</organism>
<comment type="caution">
    <text evidence="1">The sequence shown here is derived from an EMBL/GenBank/DDBJ whole genome shotgun (WGS) entry which is preliminary data.</text>
</comment>
<dbReference type="AlphaFoldDB" id="A0AAX2DL51"/>
<name>A0AAX2DL51_LISIV</name>
<proteinExistence type="predicted"/>
<protein>
    <recommendedName>
        <fullName evidence="3">ParB/Sulfiredoxin domain-containing protein</fullName>
    </recommendedName>
</protein>
<dbReference type="EMBL" id="FNMX01000001">
    <property type="protein sequence ID" value="SDW06313.1"/>
    <property type="molecule type" value="Genomic_DNA"/>
</dbReference>